<dbReference type="GO" id="GO:0005654">
    <property type="term" value="C:nucleoplasm"/>
    <property type="evidence" value="ECO:0007669"/>
    <property type="project" value="TreeGrafter"/>
</dbReference>
<keyword evidence="6" id="KW-0539">Nucleus</keyword>
<feature type="domain" description="CW-type" evidence="9">
    <location>
        <begin position="431"/>
        <end position="481"/>
    </location>
</feature>
<dbReference type="Proteomes" id="UP000261540">
    <property type="component" value="Unplaced"/>
</dbReference>
<dbReference type="OrthoDB" id="757982at2759"/>
<dbReference type="SUPFAM" id="SSF55874">
    <property type="entry name" value="ATPase domain of HSP90 chaperone/DNA topoisomerase II/histidine kinase"/>
    <property type="match status" value="1"/>
</dbReference>
<keyword evidence="4" id="KW-0862">Zinc</keyword>
<keyword evidence="2" id="KW-0479">Metal-binding</keyword>
<dbReference type="Pfam" id="PF07496">
    <property type="entry name" value="zf-CW"/>
    <property type="match status" value="1"/>
</dbReference>
<dbReference type="InterPro" id="IPR036890">
    <property type="entry name" value="HATPase_C_sf"/>
</dbReference>
<dbReference type="Pfam" id="PF13589">
    <property type="entry name" value="HATPase_c_3"/>
    <property type="match status" value="1"/>
</dbReference>
<feature type="region of interest" description="Disordered" evidence="8">
    <location>
        <begin position="791"/>
        <end position="819"/>
    </location>
</feature>
<proteinExistence type="predicted"/>
<name>A0A3B3RXC6_9TELE</name>
<dbReference type="InterPro" id="IPR041006">
    <property type="entry name" value="Morc_S5"/>
</dbReference>
<evidence type="ECO:0000256" key="7">
    <source>
        <dbReference type="SAM" id="Coils"/>
    </source>
</evidence>
<dbReference type="GO" id="GO:0016887">
    <property type="term" value="F:ATP hydrolysis activity"/>
    <property type="evidence" value="ECO:0007669"/>
    <property type="project" value="InterPro"/>
</dbReference>
<feature type="region of interest" description="Disordered" evidence="8">
    <location>
        <begin position="682"/>
        <end position="706"/>
    </location>
</feature>
<dbReference type="InterPro" id="IPR045261">
    <property type="entry name" value="MORC_ATPase"/>
</dbReference>
<evidence type="ECO:0000313" key="11">
    <source>
        <dbReference type="Proteomes" id="UP000261540"/>
    </source>
</evidence>
<dbReference type="Ensembl" id="ENSPKIT00000003779.1">
    <property type="protein sequence ID" value="ENSPKIP00000023102.1"/>
    <property type="gene ID" value="ENSPKIG00000006862.1"/>
</dbReference>
<evidence type="ECO:0000256" key="8">
    <source>
        <dbReference type="SAM" id="MobiDB-lite"/>
    </source>
</evidence>
<feature type="coiled-coil region" evidence="7">
    <location>
        <begin position="716"/>
        <end position="750"/>
    </location>
</feature>
<evidence type="ECO:0000313" key="10">
    <source>
        <dbReference type="Ensembl" id="ENSPKIP00000023102.1"/>
    </source>
</evidence>
<keyword evidence="5 7" id="KW-0175">Coiled coil</keyword>
<accession>A0A3B3RXC6</accession>
<dbReference type="KEGG" id="pki:111851984"/>
<dbReference type="GO" id="GO:0008270">
    <property type="term" value="F:zinc ion binding"/>
    <property type="evidence" value="ECO:0007669"/>
    <property type="project" value="UniProtKB-KW"/>
</dbReference>
<feature type="compositionally biased region" description="Basic and acidic residues" evidence="8">
    <location>
        <begin position="495"/>
        <end position="513"/>
    </location>
</feature>
<dbReference type="PANTHER" id="PTHR23336:SF22">
    <property type="entry name" value="MORC FAMILY CW-TYPE ZINC FINGER PROTEIN 4"/>
    <property type="match status" value="1"/>
</dbReference>
<comment type="subcellular location">
    <subcellularLocation>
        <location evidence="1">Nucleus</location>
    </subcellularLocation>
</comment>
<keyword evidence="3" id="KW-0863">Zinc-finger</keyword>
<sequence length="881" mass="100135">MARLSEQGIRLSCMSPSYLNSNSTSHTWPFSAVAELVDNASDPGVTAKQIWIDVVVVKEQLCLTFIDNGNGMTPSKLHKMLSFGFTDKGNSKASQPIGVYGNGFKSGSMRLGKDALIFTKNGGCISVGMLSQSYLEAVNAQAVVVPIVPFNQQTKKLVVTEDSEASLQAILTHSLFSSQEELLEQLETIPSKKGTKILIWNIRRNKDGNPELDFNTDKYDIRMPPIRPEDMGAGGRKRCFGPQRTDQTTPEMDYSLRAYLSILYLKPRAQIILRQKKVLTKLVSKSLSSIENDVYKPTFNNKKVKITFGFNYKNKEHFGILMYHKNRLIKSYEKVGCQVKSSGQRSGVGVVGIIECNFLKPAHNKQDFEYTKEYRLTLAALGMKLNDYWKKKREQKNKEKTLRALARKTKKEGINREDEKYEDEGEQDEEEEEALRWIQCEDCLKWRRLPPGVIALPEKWTCSQHPTSCFRSCLFPEEADESDDELTPSYQKASKKQEKERKNRLQEKGKDHCSLSPVSDHAEIPEVEESESDCQLPNAEEDVTSLCRKRKATYSENSMEKRKCCVTEIQKDKDTEGEKKGDGDVERIDTGEIEGEADDTGVVFFGKQVTPVDMTKKDQNKFASALTWAHAPAPTQTVMVPPLSRTEDQTPVPFSSEGMDSVAMCQRLAQLEREADKLRRILGNAPLNRSPNRDESCHPPALDMPNHDKQLLSQRLNEDTEKLLSLATERDKYKKEVSELQQRYMQVQEAWEKEHQELLLLQDQLSGPQGFCWGKKLQLHDLEAKIDRLQGEEQDLGSRQRQDEKRLTQKDTQDQSTSMLFNTNESITLKNLHEVRQNVVSLLSSILPHLDLQDISYDTDDVDNILRQIIEANGLQSGLQN</sequence>
<dbReference type="Gene3D" id="3.30.40.100">
    <property type="match status" value="1"/>
</dbReference>
<evidence type="ECO:0000256" key="3">
    <source>
        <dbReference type="ARBA" id="ARBA00022771"/>
    </source>
</evidence>
<reference evidence="10" key="2">
    <citation type="submission" date="2025-09" db="UniProtKB">
        <authorList>
            <consortium name="Ensembl"/>
        </authorList>
    </citation>
    <scope>IDENTIFICATION</scope>
</reference>
<dbReference type="PROSITE" id="PS51050">
    <property type="entry name" value="ZF_CW"/>
    <property type="match status" value="1"/>
</dbReference>
<organism evidence="10 11">
    <name type="scientific">Paramormyrops kingsleyae</name>
    <dbReference type="NCBI Taxonomy" id="1676925"/>
    <lineage>
        <taxon>Eukaryota</taxon>
        <taxon>Metazoa</taxon>
        <taxon>Chordata</taxon>
        <taxon>Craniata</taxon>
        <taxon>Vertebrata</taxon>
        <taxon>Euteleostomi</taxon>
        <taxon>Actinopterygii</taxon>
        <taxon>Neopterygii</taxon>
        <taxon>Teleostei</taxon>
        <taxon>Osteoglossocephala</taxon>
        <taxon>Osteoglossomorpha</taxon>
        <taxon>Osteoglossiformes</taxon>
        <taxon>Mormyridae</taxon>
        <taxon>Paramormyrops</taxon>
    </lineage>
</organism>
<evidence type="ECO:0000256" key="4">
    <source>
        <dbReference type="ARBA" id="ARBA00022833"/>
    </source>
</evidence>
<dbReference type="Pfam" id="PF17942">
    <property type="entry name" value="Morc6_S5"/>
    <property type="match status" value="1"/>
</dbReference>
<dbReference type="PANTHER" id="PTHR23336">
    <property type="entry name" value="ZINC FINGER CW-TYPE COILED-COIL DOMAIN PROTEIN 3"/>
    <property type="match status" value="1"/>
</dbReference>
<evidence type="ECO:0000259" key="9">
    <source>
        <dbReference type="PROSITE" id="PS51050"/>
    </source>
</evidence>
<dbReference type="FunFam" id="3.30.565.10:FF:000035">
    <property type="entry name" value="MORC family CW-type zinc finger protein 4"/>
    <property type="match status" value="1"/>
</dbReference>
<keyword evidence="11" id="KW-1185">Reference proteome</keyword>
<dbReference type="GeneID" id="111851984"/>
<evidence type="ECO:0000256" key="2">
    <source>
        <dbReference type="ARBA" id="ARBA00022723"/>
    </source>
</evidence>
<dbReference type="GeneTree" id="ENSGT00940000166590"/>
<evidence type="ECO:0000256" key="5">
    <source>
        <dbReference type="ARBA" id="ARBA00023054"/>
    </source>
</evidence>
<dbReference type="Gene3D" id="3.30.565.10">
    <property type="entry name" value="Histidine kinase-like ATPase, C-terminal domain"/>
    <property type="match status" value="1"/>
</dbReference>
<feature type="region of interest" description="Disordered" evidence="8">
    <location>
        <begin position="481"/>
        <end position="535"/>
    </location>
</feature>
<dbReference type="InterPro" id="IPR011124">
    <property type="entry name" value="Znf_CW"/>
</dbReference>
<reference evidence="10" key="1">
    <citation type="submission" date="2025-08" db="UniProtKB">
        <authorList>
            <consortium name="Ensembl"/>
        </authorList>
    </citation>
    <scope>IDENTIFICATION</scope>
</reference>
<dbReference type="CDD" id="cd16931">
    <property type="entry name" value="HATPase_MORC-like"/>
    <property type="match status" value="1"/>
</dbReference>
<dbReference type="RefSeq" id="XP_072573274.1">
    <property type="nucleotide sequence ID" value="XM_072717173.1"/>
</dbReference>
<feature type="compositionally biased region" description="Basic and acidic residues" evidence="8">
    <location>
        <begin position="791"/>
        <end position="813"/>
    </location>
</feature>
<dbReference type="AlphaFoldDB" id="A0A3B3RXC6"/>
<protein>
    <submittedName>
        <fullName evidence="10">Zgc:152774</fullName>
    </submittedName>
</protein>
<evidence type="ECO:0000256" key="6">
    <source>
        <dbReference type="ARBA" id="ARBA00023242"/>
    </source>
</evidence>
<evidence type="ECO:0000256" key="1">
    <source>
        <dbReference type="ARBA" id="ARBA00004123"/>
    </source>
</evidence>